<reference evidence="1" key="1">
    <citation type="submission" date="2014-11" db="EMBL/GenBank/DDBJ databases">
        <authorList>
            <person name="Amaro Gonzalez C."/>
        </authorList>
    </citation>
    <scope>NUCLEOTIDE SEQUENCE</scope>
</reference>
<name>A0A0E9TFA0_ANGAN</name>
<protein>
    <submittedName>
        <fullName evidence="1">Uncharacterized protein</fullName>
    </submittedName>
</protein>
<dbReference type="EMBL" id="GBXM01056982">
    <property type="protein sequence ID" value="JAH51595.1"/>
    <property type="molecule type" value="Transcribed_RNA"/>
</dbReference>
<accession>A0A0E9TFA0</accession>
<reference evidence="1" key="2">
    <citation type="journal article" date="2015" name="Fish Shellfish Immunol.">
        <title>Early steps in the European eel (Anguilla anguilla)-Vibrio vulnificus interaction in the gills: Role of the RtxA13 toxin.</title>
        <authorList>
            <person name="Callol A."/>
            <person name="Pajuelo D."/>
            <person name="Ebbesson L."/>
            <person name="Teles M."/>
            <person name="MacKenzie S."/>
            <person name="Amaro C."/>
        </authorList>
    </citation>
    <scope>NUCLEOTIDE SEQUENCE</scope>
</reference>
<proteinExistence type="predicted"/>
<organism evidence="1">
    <name type="scientific">Anguilla anguilla</name>
    <name type="common">European freshwater eel</name>
    <name type="synonym">Muraena anguilla</name>
    <dbReference type="NCBI Taxonomy" id="7936"/>
    <lineage>
        <taxon>Eukaryota</taxon>
        <taxon>Metazoa</taxon>
        <taxon>Chordata</taxon>
        <taxon>Craniata</taxon>
        <taxon>Vertebrata</taxon>
        <taxon>Euteleostomi</taxon>
        <taxon>Actinopterygii</taxon>
        <taxon>Neopterygii</taxon>
        <taxon>Teleostei</taxon>
        <taxon>Anguilliformes</taxon>
        <taxon>Anguillidae</taxon>
        <taxon>Anguilla</taxon>
    </lineage>
</organism>
<dbReference type="AlphaFoldDB" id="A0A0E9TFA0"/>
<sequence>MLRHISDALAISVFARFCCICDLYLYLLF</sequence>
<evidence type="ECO:0000313" key="1">
    <source>
        <dbReference type="EMBL" id="JAH51595.1"/>
    </source>
</evidence>